<dbReference type="AlphaFoldDB" id="A0A0F7RSA5"/>
<dbReference type="EMBL" id="CCFA01000403">
    <property type="protein sequence ID" value="CDR98835.1"/>
    <property type="molecule type" value="Genomic_DNA"/>
</dbReference>
<sequence>MAHNPRPECTPSVSSLRVRVRVPRGFPVLVIYLHHFQQ</sequence>
<accession>A0A0F7RSA5</accession>
<organism evidence="1 2">
    <name type="scientific">Sporisorium scitamineum</name>
    <dbReference type="NCBI Taxonomy" id="49012"/>
    <lineage>
        <taxon>Eukaryota</taxon>
        <taxon>Fungi</taxon>
        <taxon>Dikarya</taxon>
        <taxon>Basidiomycota</taxon>
        <taxon>Ustilaginomycotina</taxon>
        <taxon>Ustilaginomycetes</taxon>
        <taxon>Ustilaginales</taxon>
        <taxon>Ustilaginaceae</taxon>
        <taxon>Sporisorium</taxon>
    </lineage>
</organism>
<gene>
    <name evidence="1" type="primary">SSCI07920.1</name>
</gene>
<keyword evidence="2" id="KW-1185">Reference proteome</keyword>
<evidence type="ECO:0000313" key="2">
    <source>
        <dbReference type="Proteomes" id="UP000242770"/>
    </source>
</evidence>
<evidence type="ECO:0000313" key="1">
    <source>
        <dbReference type="EMBL" id="CDR98835.1"/>
    </source>
</evidence>
<dbReference type="Proteomes" id="UP000242770">
    <property type="component" value="Unassembled WGS sequence"/>
</dbReference>
<reference evidence="2" key="1">
    <citation type="submission" date="2014-06" db="EMBL/GenBank/DDBJ databases">
        <authorList>
            <person name="Berkman P.J."/>
        </authorList>
    </citation>
    <scope>NUCLEOTIDE SEQUENCE [LARGE SCALE GENOMIC DNA]</scope>
</reference>
<protein>
    <submittedName>
        <fullName evidence="1">Uncharacterized protein</fullName>
    </submittedName>
</protein>
<name>A0A0F7RSA5_9BASI</name>
<proteinExistence type="predicted"/>